<sequence length="284" mass="31817">MSSLFVNQLTTIDFSYLCPERGLVGETWLVDVILSGELNEEGMVFDFGHVKKEIKAMIDSSADHALLVPALHPAIQVEELADKQRSVRLNINSGNEIICQAPEQAIMSLPVSEITPENVRPLLEEHVLKQLPDNVTGIEFSLYPDTIQGAYFHYSHGLKKHSGDCQRIAHGHRSPLKVFICGEEREELAQEQAKSWRDIYLATTEDLQSRYQHNGQQHLTFAYTANQGDFLLSIPESHCYLLETDTTIELLADHLAQCMLDKTGSENIKVIANEGFCKGAIGIR</sequence>
<reference evidence="7 8" key="1">
    <citation type="submission" date="2017-03" db="EMBL/GenBank/DDBJ databases">
        <authorList>
            <person name="Afonso C.L."/>
            <person name="Miller P.J."/>
            <person name="Scott M.A."/>
            <person name="Spackman E."/>
            <person name="Goraichik I."/>
            <person name="Dimitrov K.M."/>
            <person name="Suarez D.L."/>
            <person name="Swayne D.E."/>
        </authorList>
    </citation>
    <scope>NUCLEOTIDE SEQUENCE [LARGE SCALE GENOMIC DNA]</scope>
    <source>
        <strain evidence="7">SB41UT1</strain>
    </source>
</reference>
<dbReference type="SUPFAM" id="SSF55620">
    <property type="entry name" value="Tetrahydrobiopterin biosynthesis enzymes-like"/>
    <property type="match status" value="2"/>
</dbReference>
<evidence type="ECO:0000256" key="3">
    <source>
        <dbReference type="ARBA" id="ARBA00012982"/>
    </source>
</evidence>
<evidence type="ECO:0000313" key="7">
    <source>
        <dbReference type="EMBL" id="SMA34933.1"/>
    </source>
</evidence>
<proteinExistence type="inferred from homology"/>
<name>A0A1X7AF87_9GAMM</name>
<evidence type="ECO:0000256" key="5">
    <source>
        <dbReference type="ARBA" id="ARBA00031449"/>
    </source>
</evidence>
<accession>A0A1X7AF87</accession>
<evidence type="ECO:0000256" key="2">
    <source>
        <dbReference type="ARBA" id="ARBA00008900"/>
    </source>
</evidence>
<dbReference type="InterPro" id="IPR038418">
    <property type="entry name" value="6-PTP_synth/QueD_sf"/>
</dbReference>
<dbReference type="Proteomes" id="UP000196573">
    <property type="component" value="Unassembled WGS sequence"/>
</dbReference>
<dbReference type="UniPathway" id="UPA00391"/>
<dbReference type="Gene3D" id="3.30.479.10">
    <property type="entry name" value="6-pyruvoyl tetrahydropterin synthase/QueD"/>
    <property type="match status" value="2"/>
</dbReference>
<evidence type="ECO:0000256" key="1">
    <source>
        <dbReference type="ARBA" id="ARBA00005061"/>
    </source>
</evidence>
<evidence type="ECO:0000313" key="8">
    <source>
        <dbReference type="Proteomes" id="UP000196573"/>
    </source>
</evidence>
<evidence type="ECO:0000256" key="6">
    <source>
        <dbReference type="ARBA" id="ARBA00048807"/>
    </source>
</evidence>
<keyword evidence="8" id="KW-1185">Reference proteome</keyword>
<comment type="pathway">
    <text evidence="1">Purine metabolism; 7-cyano-7-deazaguanine biosynthesis.</text>
</comment>
<protein>
    <recommendedName>
        <fullName evidence="4">6-carboxy-5,6,7,8-tetrahydropterin synthase</fullName>
        <ecNumber evidence="3">4.1.2.50</ecNumber>
    </recommendedName>
    <alternativeName>
        <fullName evidence="5">Queuosine biosynthesis protein QueD</fullName>
    </alternativeName>
</protein>
<dbReference type="AlphaFoldDB" id="A0A1X7AF87"/>
<gene>
    <name evidence="7" type="ORF">EHSB41UT_00473</name>
</gene>
<dbReference type="EMBL" id="FWPT01000001">
    <property type="protein sequence ID" value="SMA34933.1"/>
    <property type="molecule type" value="Genomic_DNA"/>
</dbReference>
<comment type="catalytic activity">
    <reaction evidence="6">
        <text>7,8-dihydroneopterin 3'-triphosphate + H2O = 6-carboxy-5,6,7,8-tetrahydropterin + triphosphate + acetaldehyde + 2 H(+)</text>
        <dbReference type="Rhea" id="RHEA:27966"/>
        <dbReference type="ChEBI" id="CHEBI:15343"/>
        <dbReference type="ChEBI" id="CHEBI:15377"/>
        <dbReference type="ChEBI" id="CHEBI:15378"/>
        <dbReference type="ChEBI" id="CHEBI:18036"/>
        <dbReference type="ChEBI" id="CHEBI:58462"/>
        <dbReference type="ChEBI" id="CHEBI:61032"/>
        <dbReference type="EC" id="4.1.2.50"/>
    </reaction>
</comment>
<dbReference type="EC" id="4.1.2.50" evidence="3"/>
<dbReference type="RefSeq" id="WP_087106492.1">
    <property type="nucleotide sequence ID" value="NZ_CBCSCN010000004.1"/>
</dbReference>
<dbReference type="OrthoDB" id="5820615at2"/>
<dbReference type="Pfam" id="PF01242">
    <property type="entry name" value="PTPS"/>
    <property type="match status" value="2"/>
</dbReference>
<evidence type="ECO:0000256" key="4">
    <source>
        <dbReference type="ARBA" id="ARBA00018141"/>
    </source>
</evidence>
<dbReference type="GO" id="GO:0070497">
    <property type="term" value="F:6-carboxytetrahydropterin synthase activity"/>
    <property type="evidence" value="ECO:0007669"/>
    <property type="project" value="UniProtKB-EC"/>
</dbReference>
<organism evidence="7 8">
    <name type="scientific">Parendozoicomonas haliclonae</name>
    <dbReference type="NCBI Taxonomy" id="1960125"/>
    <lineage>
        <taxon>Bacteria</taxon>
        <taxon>Pseudomonadati</taxon>
        <taxon>Pseudomonadota</taxon>
        <taxon>Gammaproteobacteria</taxon>
        <taxon>Oceanospirillales</taxon>
        <taxon>Endozoicomonadaceae</taxon>
        <taxon>Parendozoicomonas</taxon>
    </lineage>
</organism>
<dbReference type="InterPro" id="IPR007115">
    <property type="entry name" value="6-PTP_synth/QueD"/>
</dbReference>
<comment type="similarity">
    <text evidence="2">Belongs to the PTPS family. QueD subfamily.</text>
</comment>